<accession>A0A803L0N8</accession>
<dbReference type="InterPro" id="IPR036259">
    <property type="entry name" value="MFS_trans_sf"/>
</dbReference>
<evidence type="ECO:0000256" key="3">
    <source>
        <dbReference type="ARBA" id="ARBA00022989"/>
    </source>
</evidence>
<reference evidence="7" key="2">
    <citation type="submission" date="2021-03" db="UniProtKB">
        <authorList>
            <consortium name="EnsemblPlants"/>
        </authorList>
    </citation>
    <scope>IDENTIFICATION</scope>
</reference>
<dbReference type="Proteomes" id="UP000596660">
    <property type="component" value="Unplaced"/>
</dbReference>
<dbReference type="GO" id="GO:0016020">
    <property type="term" value="C:membrane"/>
    <property type="evidence" value="ECO:0007669"/>
    <property type="project" value="UniProtKB-SubCell"/>
</dbReference>
<evidence type="ECO:0000313" key="7">
    <source>
        <dbReference type="EnsemblPlants" id="AUR62005426-RA:cds"/>
    </source>
</evidence>
<dbReference type="InterPro" id="IPR044772">
    <property type="entry name" value="NO3_transporter"/>
</dbReference>
<feature type="region of interest" description="Disordered" evidence="5">
    <location>
        <begin position="293"/>
        <end position="322"/>
    </location>
</feature>
<feature type="transmembrane region" description="Helical" evidence="6">
    <location>
        <begin position="124"/>
        <end position="143"/>
    </location>
</feature>
<keyword evidence="2 6" id="KW-0812">Transmembrane</keyword>
<proteinExistence type="predicted"/>
<evidence type="ECO:0000256" key="6">
    <source>
        <dbReference type="SAM" id="Phobius"/>
    </source>
</evidence>
<keyword evidence="3 6" id="KW-1133">Transmembrane helix</keyword>
<dbReference type="EnsemblPlants" id="AUR62005426-RA">
    <property type="protein sequence ID" value="AUR62005426-RA:cds"/>
    <property type="gene ID" value="AUR62005426"/>
</dbReference>
<name>A0A803L0N8_CHEQI</name>
<protein>
    <submittedName>
        <fullName evidence="7">Uncharacterized protein</fullName>
    </submittedName>
</protein>
<dbReference type="AlphaFoldDB" id="A0A803L0N8"/>
<dbReference type="Gramene" id="AUR62005426-RA">
    <property type="protein sequence ID" value="AUR62005426-RA:cds"/>
    <property type="gene ID" value="AUR62005426"/>
</dbReference>
<keyword evidence="8" id="KW-1185">Reference proteome</keyword>
<organism evidence="7 8">
    <name type="scientific">Chenopodium quinoa</name>
    <name type="common">Quinoa</name>
    <dbReference type="NCBI Taxonomy" id="63459"/>
    <lineage>
        <taxon>Eukaryota</taxon>
        <taxon>Viridiplantae</taxon>
        <taxon>Streptophyta</taxon>
        <taxon>Embryophyta</taxon>
        <taxon>Tracheophyta</taxon>
        <taxon>Spermatophyta</taxon>
        <taxon>Magnoliopsida</taxon>
        <taxon>eudicotyledons</taxon>
        <taxon>Gunneridae</taxon>
        <taxon>Pentapetalae</taxon>
        <taxon>Caryophyllales</taxon>
        <taxon>Chenopodiaceae</taxon>
        <taxon>Chenopodioideae</taxon>
        <taxon>Atripliceae</taxon>
        <taxon>Chenopodium</taxon>
    </lineage>
</organism>
<evidence type="ECO:0000313" key="8">
    <source>
        <dbReference type="Proteomes" id="UP000596660"/>
    </source>
</evidence>
<sequence>MLTYKRSQALEVVGYSDFDYRGCSDSMKSTSWFVFMLANRAISWQRLGVIDSIAKPLKIFCDNTATVFFSKNGVGSVSGAVLARVAMVAACDLVGPRLDSATLTLLTAPAVYLSAVTDSPSSFFLMRFFTGFVLATFVSTQYWMSSMLLPRVVGQANGQAAGIAIFIPALFQMSSAFAVMIFGQDLLDGNFNQLQKSGDMHKDKSSNYPSTLGASIAVMIIFSVFVQDAEGLTFGVVPFVSRRSLGVVSGMTGAGRMSWGGLFCGPKANFTEEEYYLREWDSKEQELGLHEGNMKFAEDSRNERSIKAKSVPTEESNTPDHA</sequence>
<evidence type="ECO:0000256" key="2">
    <source>
        <dbReference type="ARBA" id="ARBA00022692"/>
    </source>
</evidence>
<evidence type="ECO:0000256" key="5">
    <source>
        <dbReference type="SAM" id="MobiDB-lite"/>
    </source>
</evidence>
<comment type="subcellular location">
    <subcellularLocation>
        <location evidence="1">Membrane</location>
        <topology evidence="1">Multi-pass membrane protein</topology>
    </subcellularLocation>
</comment>
<reference evidence="7" key="1">
    <citation type="journal article" date="2017" name="Nature">
        <title>The genome of Chenopodium quinoa.</title>
        <authorList>
            <person name="Jarvis D.E."/>
            <person name="Ho Y.S."/>
            <person name="Lightfoot D.J."/>
            <person name="Schmoeckel S.M."/>
            <person name="Li B."/>
            <person name="Borm T.J.A."/>
            <person name="Ohyanagi H."/>
            <person name="Mineta K."/>
            <person name="Michell C.T."/>
            <person name="Saber N."/>
            <person name="Kharbatia N.M."/>
            <person name="Rupper R.R."/>
            <person name="Sharp A.R."/>
            <person name="Dally N."/>
            <person name="Boughton B.A."/>
            <person name="Woo Y.H."/>
            <person name="Gao G."/>
            <person name="Schijlen E.G.W.M."/>
            <person name="Guo X."/>
            <person name="Momin A.A."/>
            <person name="Negrao S."/>
            <person name="Al-Babili S."/>
            <person name="Gehring C."/>
            <person name="Roessner U."/>
            <person name="Jung C."/>
            <person name="Murphy K."/>
            <person name="Arold S.T."/>
            <person name="Gojobori T."/>
            <person name="van der Linden C.G."/>
            <person name="van Loo E.N."/>
            <person name="Jellen E.N."/>
            <person name="Maughan P.J."/>
            <person name="Tester M."/>
        </authorList>
    </citation>
    <scope>NUCLEOTIDE SEQUENCE [LARGE SCALE GENOMIC DNA]</scope>
    <source>
        <strain evidence="7">cv. PI 614886</strain>
    </source>
</reference>
<dbReference type="Gene3D" id="1.20.1250.20">
    <property type="entry name" value="MFS general substrate transporter like domains"/>
    <property type="match status" value="1"/>
</dbReference>
<keyword evidence="4 6" id="KW-0472">Membrane</keyword>
<feature type="transmembrane region" description="Helical" evidence="6">
    <location>
        <begin position="208"/>
        <end position="226"/>
    </location>
</feature>
<evidence type="ECO:0000256" key="1">
    <source>
        <dbReference type="ARBA" id="ARBA00004141"/>
    </source>
</evidence>
<dbReference type="GO" id="GO:0015112">
    <property type="term" value="F:nitrate transmembrane transporter activity"/>
    <property type="evidence" value="ECO:0007669"/>
    <property type="project" value="InterPro"/>
</dbReference>
<feature type="transmembrane region" description="Helical" evidence="6">
    <location>
        <begin position="163"/>
        <end position="187"/>
    </location>
</feature>
<evidence type="ECO:0000256" key="4">
    <source>
        <dbReference type="ARBA" id="ARBA00023136"/>
    </source>
</evidence>
<feature type="compositionally biased region" description="Basic and acidic residues" evidence="5">
    <location>
        <begin position="293"/>
        <end position="306"/>
    </location>
</feature>
<dbReference type="PANTHER" id="PTHR23515">
    <property type="entry name" value="HIGH-AFFINITY NITRATE TRANSPORTER 2.3"/>
    <property type="match status" value="1"/>
</dbReference>